<organism evidence="12 13">
    <name type="scientific">Enterococcus mundtii</name>
    <dbReference type="NCBI Taxonomy" id="53346"/>
    <lineage>
        <taxon>Bacteria</taxon>
        <taxon>Bacillati</taxon>
        <taxon>Bacillota</taxon>
        <taxon>Bacilli</taxon>
        <taxon>Lactobacillales</taxon>
        <taxon>Enterococcaceae</taxon>
        <taxon>Enterococcus</taxon>
    </lineage>
</organism>
<keyword evidence="1 10" id="KW-0540">Nuclease</keyword>
<reference evidence="12 13" key="1">
    <citation type="submission" date="2016-12" db="EMBL/GenBank/DDBJ databases">
        <authorList>
            <person name="Song W.-J."/>
            <person name="Kurnit D.M."/>
        </authorList>
    </citation>
    <scope>NUCLEOTIDE SEQUENCE [LARGE SCALE GENOMIC DNA]</scope>
    <source>
        <strain evidence="12 13">CGB1038-1_S1</strain>
    </source>
</reference>
<dbReference type="EC" id="3.1.-.-" evidence="10"/>
<dbReference type="EMBL" id="MSTR01000002">
    <property type="protein sequence ID" value="ONN44247.1"/>
    <property type="molecule type" value="Genomic_DNA"/>
</dbReference>
<evidence type="ECO:0000256" key="8">
    <source>
        <dbReference type="ARBA" id="ARBA00023211"/>
    </source>
</evidence>
<comment type="subunit">
    <text evidence="9 10">Homodimer, forms a heterotetramer with a Cas2 homodimer.</text>
</comment>
<dbReference type="CDD" id="cd09720">
    <property type="entry name" value="Cas1_II"/>
    <property type="match status" value="1"/>
</dbReference>
<dbReference type="OrthoDB" id="9803119at2"/>
<sequence>MGWRTLVINTHSKLTYTNNHLIFRNAERTEKIHLSEIDVLLLETTDITITTMLLKRLVDEKVLVLFCDDKRLPTAKLQPFYSRHDSSLQLTRQIEWKKDDKASVWTEIITQKINNQQRFLEKRLFTEKAEAIAQLTASLQLLDPTNREGHAARIYFQTLFGNKFTREADNAINAGLDYGYTLLMSLFAREIVKNGCMTQFGLKHANQFNDFNLASDLMEPFRPLVDQIVYEVREKEFPIIKRRLFDLFLTNYSYEKKEMFLTNIVADYTKKVIKVLNKEAKGVPHFGI</sequence>
<comment type="function">
    <text evidence="10">CRISPR (clustered regularly interspaced short palindromic repeat), is an adaptive immune system that provides protection against mobile genetic elements (viruses, transposable elements and conjugative plasmids). CRISPR clusters contain spacers, sequences complementary to antecedent mobile elements, and target invading nucleic acids. CRISPR clusters are transcribed and processed into CRISPR RNA (crRNA). Acts as a dsDNA endonuclease. Involved in the integration of spacer DNA into the CRISPR cassette.</text>
</comment>
<comment type="similarity">
    <text evidence="10">Belongs to the CRISPR-associated endonuclease Cas1 family.</text>
</comment>
<dbReference type="InterPro" id="IPR042206">
    <property type="entry name" value="CRISPR-assoc_Cas1_C"/>
</dbReference>
<dbReference type="HAMAP" id="MF_01470">
    <property type="entry name" value="Cas1"/>
    <property type="match status" value="1"/>
</dbReference>
<evidence type="ECO:0000256" key="9">
    <source>
        <dbReference type="ARBA" id="ARBA00038592"/>
    </source>
</evidence>
<dbReference type="GO" id="GO:0051607">
    <property type="term" value="P:defense response to virus"/>
    <property type="evidence" value="ECO:0007669"/>
    <property type="project" value="UniProtKB-UniRule"/>
</dbReference>
<keyword evidence="3 10" id="KW-0255">Endonuclease</keyword>
<dbReference type="Proteomes" id="UP000189299">
    <property type="component" value="Unassembled WGS sequence"/>
</dbReference>
<accession>A0A1V2ULS5</accession>
<keyword evidence="6 10" id="KW-0051">Antiviral defense</keyword>
<dbReference type="GO" id="GO:0046872">
    <property type="term" value="F:metal ion binding"/>
    <property type="evidence" value="ECO:0007669"/>
    <property type="project" value="UniProtKB-UniRule"/>
</dbReference>
<evidence type="ECO:0000256" key="10">
    <source>
        <dbReference type="HAMAP-Rule" id="MF_01470"/>
    </source>
</evidence>
<evidence type="ECO:0000256" key="7">
    <source>
        <dbReference type="ARBA" id="ARBA00023125"/>
    </source>
</evidence>
<evidence type="ECO:0000256" key="3">
    <source>
        <dbReference type="ARBA" id="ARBA00022759"/>
    </source>
</evidence>
<comment type="caution">
    <text evidence="12">The sequence shown here is derived from an EMBL/GenBank/DDBJ whole genome shotgun (WGS) entry which is preliminary data.</text>
</comment>
<dbReference type="InterPro" id="IPR042211">
    <property type="entry name" value="CRISPR-assoc_Cas1_N"/>
</dbReference>
<reference evidence="11 14" key="2">
    <citation type="submission" date="2020-04" db="EMBL/GenBank/DDBJ databases">
        <authorList>
            <person name="Abaymova A."/>
            <person name="Teymurazov M."/>
            <person name="Tazyna O."/>
            <person name="Chatushin Y."/>
            <person name="Svetoch E."/>
            <person name="Pereligyn V."/>
            <person name="Pohylenko V."/>
            <person name="Platonov M."/>
            <person name="Kartsev N."/>
            <person name="Skryabin Y."/>
            <person name="Sizova A."/>
            <person name="Solomentsev V."/>
            <person name="Kislichkina A."/>
            <person name="Bogun A."/>
        </authorList>
    </citation>
    <scope>NUCLEOTIDE SEQUENCE [LARGE SCALE GENOMIC DNA]</scope>
    <source>
        <strain evidence="11">SCPM-O-B-8398</strain>
        <strain evidence="14">SCPM-O-B-8398 (E28)</strain>
    </source>
</reference>
<evidence type="ECO:0000256" key="5">
    <source>
        <dbReference type="ARBA" id="ARBA00022842"/>
    </source>
</evidence>
<dbReference type="GO" id="GO:0043571">
    <property type="term" value="P:maintenance of CRISPR repeat elements"/>
    <property type="evidence" value="ECO:0007669"/>
    <property type="project" value="UniProtKB-UniRule"/>
</dbReference>
<keyword evidence="5 10" id="KW-0460">Magnesium</keyword>
<dbReference type="GO" id="GO:0003677">
    <property type="term" value="F:DNA binding"/>
    <property type="evidence" value="ECO:0007669"/>
    <property type="project" value="UniProtKB-KW"/>
</dbReference>
<dbReference type="NCBIfam" id="TIGR00287">
    <property type="entry name" value="cas1"/>
    <property type="match status" value="1"/>
</dbReference>
<dbReference type="GO" id="GO:0004520">
    <property type="term" value="F:DNA endonuclease activity"/>
    <property type="evidence" value="ECO:0007669"/>
    <property type="project" value="InterPro"/>
</dbReference>
<evidence type="ECO:0000256" key="6">
    <source>
        <dbReference type="ARBA" id="ARBA00023118"/>
    </source>
</evidence>
<protein>
    <recommendedName>
        <fullName evidence="10">CRISPR-associated endonuclease Cas1</fullName>
        <ecNumber evidence="10">3.1.-.-</ecNumber>
    </recommendedName>
</protein>
<evidence type="ECO:0000313" key="12">
    <source>
        <dbReference type="EMBL" id="ONN44247.1"/>
    </source>
</evidence>
<dbReference type="Pfam" id="PF01867">
    <property type="entry name" value="Cas_Cas1"/>
    <property type="match status" value="1"/>
</dbReference>
<evidence type="ECO:0000256" key="4">
    <source>
        <dbReference type="ARBA" id="ARBA00022801"/>
    </source>
</evidence>
<feature type="binding site" evidence="10">
    <location>
        <position position="219"/>
    </location>
    <ligand>
        <name>Mn(2+)</name>
        <dbReference type="ChEBI" id="CHEBI:29035"/>
    </ligand>
</feature>
<evidence type="ECO:0000313" key="13">
    <source>
        <dbReference type="Proteomes" id="UP000189299"/>
    </source>
</evidence>
<evidence type="ECO:0000256" key="1">
    <source>
        <dbReference type="ARBA" id="ARBA00022722"/>
    </source>
</evidence>
<dbReference type="Proteomes" id="UP000557857">
    <property type="component" value="Unassembled WGS sequence"/>
</dbReference>
<dbReference type="InterPro" id="IPR002729">
    <property type="entry name" value="CRISPR-assoc_Cas1"/>
</dbReference>
<dbReference type="Gene3D" id="1.20.120.920">
    <property type="entry name" value="CRISPR-associated endonuclease Cas1, C-terminal domain"/>
    <property type="match status" value="1"/>
</dbReference>
<dbReference type="AlphaFoldDB" id="A0A1V2ULS5"/>
<gene>
    <name evidence="10 11" type="primary">cas1</name>
    <name evidence="12" type="ORF">BTN92_02160</name>
    <name evidence="11" type="ORF">HI921_05465</name>
</gene>
<dbReference type="PANTHER" id="PTHR34353">
    <property type="entry name" value="CRISPR-ASSOCIATED ENDONUCLEASE CAS1 1"/>
    <property type="match status" value="1"/>
</dbReference>
<dbReference type="InterPro" id="IPR019855">
    <property type="entry name" value="CRISPR-assoc_Cas1_NMENI"/>
</dbReference>
<evidence type="ECO:0000256" key="2">
    <source>
        <dbReference type="ARBA" id="ARBA00022723"/>
    </source>
</evidence>
<keyword evidence="4 10" id="KW-0378">Hydrolase</keyword>
<dbReference type="RefSeq" id="WP_077151191.1">
    <property type="nucleotide sequence ID" value="NZ_CABMMO010000002.1"/>
</dbReference>
<keyword evidence="8 10" id="KW-0464">Manganese</keyword>
<dbReference type="Gene3D" id="3.100.10.20">
    <property type="entry name" value="CRISPR-associated endonuclease Cas1, N-terminal domain"/>
    <property type="match status" value="1"/>
</dbReference>
<evidence type="ECO:0000313" key="14">
    <source>
        <dbReference type="Proteomes" id="UP000557857"/>
    </source>
</evidence>
<name>A0A1V2ULS5_ENTMU</name>
<feature type="binding site" evidence="10">
    <location>
        <position position="148"/>
    </location>
    <ligand>
        <name>Mn(2+)</name>
        <dbReference type="ChEBI" id="CHEBI:29035"/>
    </ligand>
</feature>
<keyword evidence="7 10" id="KW-0238">DNA-binding</keyword>
<comment type="cofactor">
    <cofactor evidence="10">
        <name>Mg(2+)</name>
        <dbReference type="ChEBI" id="CHEBI:18420"/>
    </cofactor>
    <cofactor evidence="10">
        <name>Mn(2+)</name>
        <dbReference type="ChEBI" id="CHEBI:29035"/>
    </cofactor>
</comment>
<proteinExistence type="inferred from homology"/>
<dbReference type="PANTHER" id="PTHR34353:SF2">
    <property type="entry name" value="CRISPR-ASSOCIATED ENDONUCLEASE CAS1 1"/>
    <property type="match status" value="1"/>
</dbReference>
<dbReference type="NCBIfam" id="TIGR03639">
    <property type="entry name" value="cas1_NMENI"/>
    <property type="match status" value="1"/>
</dbReference>
<feature type="binding site" evidence="10">
    <location>
        <position position="204"/>
    </location>
    <ligand>
        <name>Mn(2+)</name>
        <dbReference type="ChEBI" id="CHEBI:29035"/>
    </ligand>
</feature>
<keyword evidence="2 10" id="KW-0479">Metal-binding</keyword>
<evidence type="ECO:0000313" key="11">
    <source>
        <dbReference type="EMBL" id="NMP57919.1"/>
    </source>
</evidence>
<dbReference type="InterPro" id="IPR050646">
    <property type="entry name" value="Cas1"/>
</dbReference>
<dbReference type="EMBL" id="JABCAG010000011">
    <property type="protein sequence ID" value="NMP57919.1"/>
    <property type="molecule type" value="Genomic_DNA"/>
</dbReference>
<dbReference type="GO" id="GO:0016787">
    <property type="term" value="F:hydrolase activity"/>
    <property type="evidence" value="ECO:0007669"/>
    <property type="project" value="UniProtKB-KW"/>
</dbReference>